<gene>
    <name evidence="1" type="ORF">B2A_00712</name>
</gene>
<dbReference type="PANTHER" id="PTHR35004:SF8">
    <property type="entry name" value="TRANSPOSASE RV3428C-RELATED"/>
    <property type="match status" value="1"/>
</dbReference>
<reference evidence="1" key="2">
    <citation type="journal article" date="2014" name="ISME J.">
        <title>Microbial stratification in low pH oxic and suboxic macroscopic growths along an acid mine drainage.</title>
        <authorList>
            <person name="Mendez-Garcia C."/>
            <person name="Mesa V."/>
            <person name="Sprenger R.R."/>
            <person name="Richter M."/>
            <person name="Diez M.S."/>
            <person name="Solano J."/>
            <person name="Bargiela R."/>
            <person name="Golyshina O.V."/>
            <person name="Manteca A."/>
            <person name="Ramos J.L."/>
            <person name="Gallego J.R."/>
            <person name="Llorente I."/>
            <person name="Martins Dos Santos V.A."/>
            <person name="Jensen O.N."/>
            <person name="Pelaez A.I."/>
            <person name="Sanchez J."/>
            <person name="Ferrer M."/>
        </authorList>
    </citation>
    <scope>NUCLEOTIDE SEQUENCE</scope>
</reference>
<dbReference type="PANTHER" id="PTHR35004">
    <property type="entry name" value="TRANSPOSASE RV3428C-RELATED"/>
    <property type="match status" value="1"/>
</dbReference>
<protein>
    <submittedName>
        <fullName evidence="1">Transposase</fullName>
    </submittedName>
</protein>
<dbReference type="EMBL" id="AUZZ01000555">
    <property type="protein sequence ID" value="EQD67583.1"/>
    <property type="molecule type" value="Genomic_DNA"/>
</dbReference>
<feature type="non-terminal residue" evidence="1">
    <location>
        <position position="115"/>
    </location>
</feature>
<evidence type="ECO:0000313" key="1">
    <source>
        <dbReference type="EMBL" id="EQD67583.1"/>
    </source>
</evidence>
<proteinExistence type="predicted"/>
<reference evidence="1" key="1">
    <citation type="submission" date="2013-08" db="EMBL/GenBank/DDBJ databases">
        <authorList>
            <person name="Mendez C."/>
            <person name="Richter M."/>
            <person name="Ferrer M."/>
            <person name="Sanchez J."/>
        </authorList>
    </citation>
    <scope>NUCLEOTIDE SEQUENCE</scope>
</reference>
<sequence>LQLLWLEYKEQNPNGLSYSRFCSRYRDWKKKSEVVMHFEHRGGEKFFIDFAGDTVPIWDERTGDVRFEAQLFVGVMGASSYIFAMAFANQKVESWTTGGTKAFEHMGAVPMCVVP</sequence>
<comment type="caution">
    <text evidence="1">The sequence shown here is derived from an EMBL/GenBank/DDBJ whole genome shotgun (WGS) entry which is preliminary data.</text>
</comment>
<dbReference type="AlphaFoldDB" id="T1BG60"/>
<name>T1BG60_9ZZZZ</name>
<accession>T1BG60</accession>
<feature type="non-terminal residue" evidence="1">
    <location>
        <position position="1"/>
    </location>
</feature>
<organism evidence="1">
    <name type="scientific">mine drainage metagenome</name>
    <dbReference type="NCBI Taxonomy" id="410659"/>
    <lineage>
        <taxon>unclassified sequences</taxon>
        <taxon>metagenomes</taxon>
        <taxon>ecological metagenomes</taxon>
    </lineage>
</organism>